<gene>
    <name evidence="1" type="ORF">DASB73_015480</name>
</gene>
<evidence type="ECO:0000313" key="1">
    <source>
        <dbReference type="EMBL" id="GMM50590.1"/>
    </source>
</evidence>
<proteinExistence type="predicted"/>
<keyword evidence="2" id="KW-1185">Reference proteome</keyword>
<evidence type="ECO:0000313" key="2">
    <source>
        <dbReference type="Proteomes" id="UP001362899"/>
    </source>
</evidence>
<name>A0AAV5RGE3_STABA</name>
<dbReference type="AlphaFoldDB" id="A0AAV5RGE3"/>
<dbReference type="EMBL" id="BTGC01000003">
    <property type="protein sequence ID" value="GMM50590.1"/>
    <property type="molecule type" value="Genomic_DNA"/>
</dbReference>
<organism evidence="1 2">
    <name type="scientific">Starmerella bacillaris</name>
    <name type="common">Yeast</name>
    <name type="synonym">Candida zemplinina</name>
    <dbReference type="NCBI Taxonomy" id="1247836"/>
    <lineage>
        <taxon>Eukaryota</taxon>
        <taxon>Fungi</taxon>
        <taxon>Dikarya</taxon>
        <taxon>Ascomycota</taxon>
        <taxon>Saccharomycotina</taxon>
        <taxon>Dipodascomycetes</taxon>
        <taxon>Dipodascales</taxon>
        <taxon>Trichomonascaceae</taxon>
        <taxon>Starmerella</taxon>
    </lineage>
</organism>
<reference evidence="1 2" key="1">
    <citation type="journal article" date="2023" name="Elife">
        <title>Identification of key yeast species and microbe-microbe interactions impacting larval growth of Drosophila in the wild.</title>
        <authorList>
            <person name="Mure A."/>
            <person name="Sugiura Y."/>
            <person name="Maeda R."/>
            <person name="Honda K."/>
            <person name="Sakurai N."/>
            <person name="Takahashi Y."/>
            <person name="Watada M."/>
            <person name="Katoh T."/>
            <person name="Gotoh A."/>
            <person name="Gotoh Y."/>
            <person name="Taniguchi I."/>
            <person name="Nakamura K."/>
            <person name="Hayashi T."/>
            <person name="Katayama T."/>
            <person name="Uemura T."/>
            <person name="Hattori Y."/>
        </authorList>
    </citation>
    <scope>NUCLEOTIDE SEQUENCE [LARGE SCALE GENOMIC DNA]</scope>
    <source>
        <strain evidence="1 2">SB-73</strain>
    </source>
</reference>
<comment type="caution">
    <text evidence="1">The sequence shown here is derived from an EMBL/GenBank/DDBJ whole genome shotgun (WGS) entry which is preliminary data.</text>
</comment>
<protein>
    <submittedName>
        <fullName evidence="1">Uncharacterized protein</fullName>
    </submittedName>
</protein>
<dbReference type="Proteomes" id="UP001362899">
    <property type="component" value="Unassembled WGS sequence"/>
</dbReference>
<accession>A0AAV5RGE3</accession>
<sequence>MKKTNARPLRDFFENCTNCQYNCRPPRHFCLFQIGWVGAHGQERGCSQTLSNHNPCSELM</sequence>